<dbReference type="Gene3D" id="3.40.50.880">
    <property type="match status" value="1"/>
</dbReference>
<protein>
    <submittedName>
        <fullName evidence="2">GMP synthase</fullName>
    </submittedName>
</protein>
<accession>A0A2A5W8C9</accession>
<dbReference type="GO" id="GO:0005829">
    <property type="term" value="C:cytosol"/>
    <property type="evidence" value="ECO:0007669"/>
    <property type="project" value="TreeGrafter"/>
</dbReference>
<dbReference type="EMBL" id="NTJZ01000015">
    <property type="protein sequence ID" value="PDH32537.1"/>
    <property type="molecule type" value="Genomic_DNA"/>
</dbReference>
<dbReference type="InterPro" id="IPR017926">
    <property type="entry name" value="GATASE"/>
</dbReference>
<gene>
    <name evidence="2" type="ORF">CNF02_11490</name>
</gene>
<comment type="caution">
    <text evidence="2">The sequence shown here is derived from an EMBL/GenBank/DDBJ whole genome shotgun (WGS) entry which is preliminary data.</text>
</comment>
<evidence type="ECO:0000313" key="2">
    <source>
        <dbReference type="EMBL" id="PDH32537.1"/>
    </source>
</evidence>
<dbReference type="Pfam" id="PF00117">
    <property type="entry name" value="GATase"/>
    <property type="match status" value="1"/>
</dbReference>
<reference evidence="2 3" key="1">
    <citation type="submission" date="2017-08" db="EMBL/GenBank/DDBJ databases">
        <title>Fine stratification of microbial communities through a metagenomic profile of the photic zone.</title>
        <authorList>
            <person name="Haro-Moreno J.M."/>
            <person name="Lopez-Perez M."/>
            <person name="De La Torre J."/>
            <person name="Picazo A."/>
            <person name="Camacho A."/>
            <person name="Rodriguez-Valera F."/>
        </authorList>
    </citation>
    <scope>NUCLEOTIDE SEQUENCE [LARGE SCALE GENOMIC DNA]</scope>
    <source>
        <strain evidence="2">MED-G28</strain>
    </source>
</reference>
<dbReference type="InterPro" id="IPR044992">
    <property type="entry name" value="ChyE-like"/>
</dbReference>
<name>A0A2A5W8C9_9GAMM</name>
<evidence type="ECO:0000259" key="1">
    <source>
        <dbReference type="Pfam" id="PF00117"/>
    </source>
</evidence>
<evidence type="ECO:0000313" key="3">
    <source>
        <dbReference type="Proteomes" id="UP000219329"/>
    </source>
</evidence>
<dbReference type="PANTHER" id="PTHR42695:SF5">
    <property type="entry name" value="GLUTAMINE AMIDOTRANSFERASE YLR126C-RELATED"/>
    <property type="match status" value="1"/>
</dbReference>
<dbReference type="Proteomes" id="UP000219329">
    <property type="component" value="Unassembled WGS sequence"/>
</dbReference>
<sequence length="239" mass="26770">MKIGVLQADTVSKEFQADHGNYPTMFENMLKSAGKQVLGSAIEVAHYNIMQSQFPKKLNECNAYIITGSKKSVYDDEPWIHKFREFLVELNDAKKIVIGICFGHQLIADALGGKTELAKVGWGVGVHQSTITNKKKFMNPPLDSFSVIVSHQDQVAELPSDAERLAASEFCPNAMFQIGQHILTFQGHPEFTKGYSRALLESRKAIIGDLIYERGCASLKIELHSEILAQWIIRFINNE</sequence>
<dbReference type="PROSITE" id="PS51273">
    <property type="entry name" value="GATASE_TYPE_1"/>
    <property type="match status" value="1"/>
</dbReference>
<dbReference type="CDD" id="cd01741">
    <property type="entry name" value="GATase1_1"/>
    <property type="match status" value="1"/>
</dbReference>
<dbReference type="PANTHER" id="PTHR42695">
    <property type="entry name" value="GLUTAMINE AMIDOTRANSFERASE YLR126C-RELATED"/>
    <property type="match status" value="1"/>
</dbReference>
<feature type="domain" description="Glutamine amidotransferase" evidence="1">
    <location>
        <begin position="38"/>
        <end position="196"/>
    </location>
</feature>
<organism evidence="2 3">
    <name type="scientific">OM182 bacterium MED-G28</name>
    <dbReference type="NCBI Taxonomy" id="1986256"/>
    <lineage>
        <taxon>Bacteria</taxon>
        <taxon>Pseudomonadati</taxon>
        <taxon>Pseudomonadota</taxon>
        <taxon>Gammaproteobacteria</taxon>
        <taxon>OMG group</taxon>
        <taxon>OM182 clade</taxon>
    </lineage>
</organism>
<dbReference type="AlphaFoldDB" id="A0A2A5W8C9"/>
<dbReference type="InterPro" id="IPR029062">
    <property type="entry name" value="Class_I_gatase-like"/>
</dbReference>
<dbReference type="SUPFAM" id="SSF52317">
    <property type="entry name" value="Class I glutamine amidotransferase-like"/>
    <property type="match status" value="1"/>
</dbReference>
<proteinExistence type="predicted"/>